<protein>
    <recommendedName>
        <fullName evidence="4">Lipoprotein</fullName>
    </recommendedName>
</protein>
<organism evidence="2 3">
    <name type="scientific">Cytophaga hutchinsonii (strain ATCC 33406 / DSM 1761 / CIP 103989 / NBRC 15051 / NCIMB 9469 / D465)</name>
    <dbReference type="NCBI Taxonomy" id="269798"/>
    <lineage>
        <taxon>Bacteria</taxon>
        <taxon>Pseudomonadati</taxon>
        <taxon>Bacteroidota</taxon>
        <taxon>Cytophagia</taxon>
        <taxon>Cytophagales</taxon>
        <taxon>Cytophagaceae</taxon>
        <taxon>Cytophaga</taxon>
    </lineage>
</organism>
<dbReference type="AlphaFoldDB" id="A0A6N4SN05"/>
<name>A0A6N4SN05_CYTH3</name>
<gene>
    <name evidence="2" type="ordered locus">CHU_0381</name>
</gene>
<keyword evidence="3" id="KW-1185">Reference proteome</keyword>
<evidence type="ECO:0000313" key="2">
    <source>
        <dbReference type="EMBL" id="ABG57671.1"/>
    </source>
</evidence>
<evidence type="ECO:0000256" key="1">
    <source>
        <dbReference type="SAM" id="SignalP"/>
    </source>
</evidence>
<evidence type="ECO:0008006" key="4">
    <source>
        <dbReference type="Google" id="ProtNLM"/>
    </source>
</evidence>
<dbReference type="EMBL" id="CP000383">
    <property type="protein sequence ID" value="ABG57671.1"/>
    <property type="molecule type" value="Genomic_DNA"/>
</dbReference>
<proteinExistence type="predicted"/>
<feature type="signal peptide" evidence="1">
    <location>
        <begin position="1"/>
        <end position="19"/>
    </location>
</feature>
<evidence type="ECO:0000313" key="3">
    <source>
        <dbReference type="Proteomes" id="UP000001822"/>
    </source>
</evidence>
<reference evidence="2 3" key="1">
    <citation type="journal article" date="2007" name="Appl. Environ. Microbiol.">
        <title>Genome sequence of the cellulolytic gliding bacterium Cytophaga hutchinsonii.</title>
        <authorList>
            <person name="Xie G."/>
            <person name="Bruce D.C."/>
            <person name="Challacombe J.F."/>
            <person name="Chertkov O."/>
            <person name="Detter J.C."/>
            <person name="Gilna P."/>
            <person name="Han C.S."/>
            <person name="Lucas S."/>
            <person name="Misra M."/>
            <person name="Myers G.L."/>
            <person name="Richardson P."/>
            <person name="Tapia R."/>
            <person name="Thayer N."/>
            <person name="Thompson L.S."/>
            <person name="Brettin T.S."/>
            <person name="Henrissat B."/>
            <person name="Wilson D.B."/>
            <person name="McBride M.J."/>
        </authorList>
    </citation>
    <scope>NUCLEOTIDE SEQUENCE [LARGE SCALE GENOMIC DNA]</scope>
    <source>
        <strain evidence="3">ATCC 33406 / DSM 1761 / CIP 103989 / NBRC 15051 / NCIMB 9469 / D465</strain>
    </source>
</reference>
<dbReference type="KEGG" id="chu:CHU_0381"/>
<keyword evidence="1" id="KW-0732">Signal</keyword>
<feature type="chain" id="PRO_5026897689" description="Lipoprotein" evidence="1">
    <location>
        <begin position="20"/>
        <end position="138"/>
    </location>
</feature>
<dbReference type="Proteomes" id="UP000001822">
    <property type="component" value="Chromosome"/>
</dbReference>
<sequence>MNHTMFKPVFYLPLLFLCAACGTSDMPVANKLLKHNYHLSNDSLEQSLELFTMDDSTAQFTLRVENKYADTLDSYMSNAKSTDGIHFVHNRNNCTIAFELKGNKKDTVLLTQCACPELTVQSLNAQMVTDTSYIIVYR</sequence>
<accession>A0A6N4SN05</accession>